<gene>
    <name evidence="1" type="ORF">METZ01_LOCUS390981</name>
</gene>
<feature type="non-terminal residue" evidence="1">
    <location>
        <position position="1"/>
    </location>
</feature>
<sequence>FIATVEQGRWTLRDLRSVSDSALVAGPDKD</sequence>
<evidence type="ECO:0000313" key="1">
    <source>
        <dbReference type="EMBL" id="SVD38127.1"/>
    </source>
</evidence>
<accession>A0A382UVE8</accession>
<name>A0A382UVE8_9ZZZZ</name>
<organism evidence="1">
    <name type="scientific">marine metagenome</name>
    <dbReference type="NCBI Taxonomy" id="408172"/>
    <lineage>
        <taxon>unclassified sequences</taxon>
        <taxon>metagenomes</taxon>
        <taxon>ecological metagenomes</taxon>
    </lineage>
</organism>
<reference evidence="1" key="1">
    <citation type="submission" date="2018-05" db="EMBL/GenBank/DDBJ databases">
        <authorList>
            <person name="Lanie J.A."/>
            <person name="Ng W.-L."/>
            <person name="Kazmierczak K.M."/>
            <person name="Andrzejewski T.M."/>
            <person name="Davidsen T.M."/>
            <person name="Wayne K.J."/>
            <person name="Tettelin H."/>
            <person name="Glass J.I."/>
            <person name="Rusch D."/>
            <person name="Podicherti R."/>
            <person name="Tsui H.-C.T."/>
            <person name="Winkler M.E."/>
        </authorList>
    </citation>
    <scope>NUCLEOTIDE SEQUENCE</scope>
</reference>
<proteinExistence type="predicted"/>
<dbReference type="AlphaFoldDB" id="A0A382UVE8"/>
<protein>
    <submittedName>
        <fullName evidence="1">Uncharacterized protein</fullName>
    </submittedName>
</protein>
<dbReference type="EMBL" id="UINC01147040">
    <property type="protein sequence ID" value="SVD38127.1"/>
    <property type="molecule type" value="Genomic_DNA"/>
</dbReference>